<gene>
    <name evidence="4" type="ORF">PAP18089_00995</name>
</gene>
<dbReference type="Pfam" id="PF02493">
    <property type="entry name" value="MORN"/>
    <property type="match status" value="4"/>
</dbReference>
<dbReference type="Proteomes" id="UP000364291">
    <property type="component" value="Unassembled WGS sequence"/>
</dbReference>
<proteinExistence type="predicted"/>
<dbReference type="SMART" id="SM00698">
    <property type="entry name" value="MORN"/>
    <property type="match status" value="4"/>
</dbReference>
<sequence>MAHGRHFRRSAMLALGVAGVYGLLGSFAAHAEGWVTLSNKDCKVWSNDPSNTGITWTATWSGPCKNGYADGPGVEEWFKDGVFDQRLEGELSKGKRAGVGTYTWASGNRYEGPFVDDQRTGKGKFFWSNGDTYEGDFVAGKRTGKGIYVWANGKRYEGDVLNDSMTGQGYQLEPNGNTYRGQWAENTFDGPGVITFASDGSVRAGQFVKGKIYDGTDTRADGTLIATYTNGVRSRASAPSNDGPGVLSFVAGLLGAAAQGVASGGGRNAAQYQAVATALQATSGTASPSAMPVASPGTSPGAQPVSPAGNYGGSSSGNGASAGRKTVAPIQGCIEQVRIARGATGWGGWWDMETGIKNTCGYTVNVAWCITGDNTADSAARCEKQYSGFYGLEPGQQTSLQADRFGTLQTLICKEPARPLNITWSGTRFTGQCVLL</sequence>
<dbReference type="PANTHER" id="PTHR23084">
    <property type="entry name" value="PHOSPHATIDYLINOSITOL-4-PHOSPHATE 5-KINASE RELATED"/>
    <property type="match status" value="1"/>
</dbReference>
<organism evidence="4 5">
    <name type="scientific">Pandoraea apista</name>
    <dbReference type="NCBI Taxonomy" id="93218"/>
    <lineage>
        <taxon>Bacteria</taxon>
        <taxon>Pseudomonadati</taxon>
        <taxon>Pseudomonadota</taxon>
        <taxon>Betaproteobacteria</taxon>
        <taxon>Burkholderiales</taxon>
        <taxon>Burkholderiaceae</taxon>
        <taxon>Pandoraea</taxon>
    </lineage>
</organism>
<dbReference type="PANTHER" id="PTHR23084:SF262">
    <property type="entry name" value="FYVE-TYPE DOMAIN-CONTAINING PROTEIN"/>
    <property type="match status" value="1"/>
</dbReference>
<feature type="chain" id="PRO_5023020710" evidence="3">
    <location>
        <begin position="32"/>
        <end position="436"/>
    </location>
</feature>
<dbReference type="InterPro" id="IPR003409">
    <property type="entry name" value="MORN"/>
</dbReference>
<reference evidence="4 5" key="1">
    <citation type="submission" date="2019-08" db="EMBL/GenBank/DDBJ databases">
        <authorList>
            <person name="Peeters C."/>
        </authorList>
    </citation>
    <scope>NUCLEOTIDE SEQUENCE [LARGE SCALE GENOMIC DNA]</scope>
    <source>
        <strain evidence="4 5">LMG 18089</strain>
    </source>
</reference>
<feature type="signal peptide" evidence="3">
    <location>
        <begin position="1"/>
        <end position="31"/>
    </location>
</feature>
<keyword evidence="1" id="KW-0677">Repeat</keyword>
<dbReference type="OrthoDB" id="8934628at2"/>
<dbReference type="Gene3D" id="2.20.110.10">
    <property type="entry name" value="Histone H3 K4-specific methyltransferase SET7/9 N-terminal domain"/>
    <property type="match status" value="3"/>
</dbReference>
<evidence type="ECO:0000313" key="5">
    <source>
        <dbReference type="Proteomes" id="UP000364291"/>
    </source>
</evidence>
<evidence type="ECO:0000256" key="2">
    <source>
        <dbReference type="SAM" id="MobiDB-lite"/>
    </source>
</evidence>
<name>A0A5E5P0M2_9BURK</name>
<evidence type="ECO:0000313" key="4">
    <source>
        <dbReference type="EMBL" id="VVG70037.1"/>
    </source>
</evidence>
<dbReference type="AlphaFoldDB" id="A0A5E5P0M2"/>
<protein>
    <submittedName>
        <fullName evidence="4">MORN repeat-containing protein</fullName>
    </submittedName>
</protein>
<accession>A0A5E5P0M2</accession>
<keyword evidence="3" id="KW-0732">Signal</keyword>
<dbReference type="SUPFAM" id="SSF82185">
    <property type="entry name" value="Histone H3 K4-specific methyltransferase SET7/9 N-terminal domain"/>
    <property type="match status" value="1"/>
</dbReference>
<dbReference type="EMBL" id="CABPSX010000001">
    <property type="protein sequence ID" value="VVG70037.1"/>
    <property type="molecule type" value="Genomic_DNA"/>
</dbReference>
<evidence type="ECO:0000256" key="3">
    <source>
        <dbReference type="SAM" id="SignalP"/>
    </source>
</evidence>
<dbReference type="RefSeq" id="WP_082117774.1">
    <property type="nucleotide sequence ID" value="NZ_CABPSX010000001.1"/>
</dbReference>
<evidence type="ECO:0000256" key="1">
    <source>
        <dbReference type="ARBA" id="ARBA00022737"/>
    </source>
</evidence>
<feature type="region of interest" description="Disordered" evidence="2">
    <location>
        <begin position="285"/>
        <end position="324"/>
    </location>
</feature>